<keyword evidence="5 11" id="KW-0812">Transmembrane</keyword>
<proteinExistence type="inferred from homology"/>
<keyword evidence="6" id="KW-0408">Iron</keyword>
<evidence type="ECO:0000313" key="13">
    <source>
        <dbReference type="EMBL" id="GHE60854.1"/>
    </source>
</evidence>
<dbReference type="PANTHER" id="PTHR32552">
    <property type="entry name" value="FERRICHROME IRON RECEPTOR-RELATED"/>
    <property type="match status" value="1"/>
</dbReference>
<feature type="domain" description="TonB-dependent receptor plug" evidence="12">
    <location>
        <begin position="140"/>
        <end position="262"/>
    </location>
</feature>
<keyword evidence="4" id="KW-0410">Iron transport</keyword>
<dbReference type="SUPFAM" id="SSF56935">
    <property type="entry name" value="Porins"/>
    <property type="match status" value="1"/>
</dbReference>
<evidence type="ECO:0000256" key="2">
    <source>
        <dbReference type="ARBA" id="ARBA00022448"/>
    </source>
</evidence>
<keyword evidence="2 11" id="KW-0813">Transport</keyword>
<dbReference type="Gene3D" id="2.40.170.20">
    <property type="entry name" value="TonB-dependent receptor, beta-barrel domain"/>
    <property type="match status" value="1"/>
</dbReference>
<comment type="similarity">
    <text evidence="11">Belongs to the TonB-dependent receptor family.</text>
</comment>
<evidence type="ECO:0000256" key="10">
    <source>
        <dbReference type="ARBA" id="ARBA00023237"/>
    </source>
</evidence>
<keyword evidence="3 11" id="KW-1134">Transmembrane beta strand</keyword>
<organism evidence="13 14">
    <name type="scientific">Roseivirga thermotolerans</name>
    <dbReference type="NCBI Taxonomy" id="1758176"/>
    <lineage>
        <taxon>Bacteria</taxon>
        <taxon>Pseudomonadati</taxon>
        <taxon>Bacteroidota</taxon>
        <taxon>Cytophagia</taxon>
        <taxon>Cytophagales</taxon>
        <taxon>Roseivirgaceae</taxon>
        <taxon>Roseivirga</taxon>
    </lineage>
</organism>
<keyword evidence="8" id="KW-0798">TonB box</keyword>
<evidence type="ECO:0000256" key="5">
    <source>
        <dbReference type="ARBA" id="ARBA00022692"/>
    </source>
</evidence>
<evidence type="ECO:0000313" key="14">
    <source>
        <dbReference type="Proteomes" id="UP000658258"/>
    </source>
</evidence>
<dbReference type="PANTHER" id="PTHR32552:SF81">
    <property type="entry name" value="TONB-DEPENDENT OUTER MEMBRANE RECEPTOR"/>
    <property type="match status" value="1"/>
</dbReference>
<sequence length="1089" mass="119959">MKKSANRPLPAGPWLTLLAVAIGLFIRPTAQANIAFPQSGGAEKTITGTVTDEATNQPFPFVTVSVKGSTVGMVTDANGKYSLRVPADAKTLVFSFVGYVPVEETIGTRTVINVSLKEQVTSLQEVVVTALGVERESKALGYSVQEIQGDEMTEARETNMVNALSGKVAGVQVTGSGTSIGGSARVIIRGESSLNINANQPLFVVDGVPISNNVSGSSGSGNLEVDYGNSAGEINPDDIASVSVLKGPAAAALYGSRAANGAILITTKSGKGRRGLGVTLNSNVSFENPLRLPEWQDVYGQGNNGQFAFVDGSGSGIADGVDESWGPRMDGRLIPQFDSPRNVDGYRGGDLNAPAGSSIIPTPWVSNPDNVSDFFETGVTLSNNISVTSASEFGNVRFSYTNLDQKGMVPNTDLRRNTVSLKTDLNLTEKLKFNASVNYVNSQSDNRPAISYGTESLMYLWIWYGRQINTKNLRNYWMPGLEGQQQFNYNYNYHDNPYFTTYENTNGQNKNRMFGTVSASYQFTDELSLMFRTGIDFYNELRDRRRAFSTQRFPKGMYREDKLFFYEQNTDFLLTYSKELNPDFEFTVSVGGNQMRQTNNYNETVAPQLLIPGIYNFSNSAVNLQVEQYDQEKKINSIYGYGQFAYKNMIFLDVTGRNDWSSTLPVNNNSYFYPSATLSAALSDIFLLPSFISFAKVRLAYAEVGNDTNPYSLSNVYNSSTPWGGTQAKSESSTLANSELKPERTNSYELGADLRLFAGRLGVDFTYYDNRTKDQIIPITLDIATGYSSRIINAGEIQNSGIELMVYGTPLENASGLKWDASVNFTRNRSKVIELDESVDAYTLTARNGAYIQAREGERMGDIYGVGFARVEDKNSPYYGQIIHSAEGTPLRGSELVKQGNYNPDWMMGIQNSLSYKNLSLGFLFDIRYGGIVVSRTKTIGSTSGQLKETLYGRENGYDLTEEGNGIVSPGVIQNEDGSYSPNTVKISSRNWHNRYYERNNVEAAKYDASYVKLREVRVSYNLPVSWFQNSFIQSVRASVVGRNLALWTENPHFDPDVMAMSGGTLQPGIENMAYPSARSIGFNLNIKF</sequence>
<dbReference type="InterPro" id="IPR023997">
    <property type="entry name" value="TonB-dep_OMP_SusC/RagA_CS"/>
</dbReference>
<keyword evidence="10 11" id="KW-0998">Cell outer membrane</keyword>
<evidence type="ECO:0000256" key="7">
    <source>
        <dbReference type="ARBA" id="ARBA00023065"/>
    </source>
</evidence>
<evidence type="ECO:0000259" key="12">
    <source>
        <dbReference type="Pfam" id="PF07715"/>
    </source>
</evidence>
<evidence type="ECO:0000256" key="3">
    <source>
        <dbReference type="ARBA" id="ARBA00022452"/>
    </source>
</evidence>
<dbReference type="NCBIfam" id="TIGR04057">
    <property type="entry name" value="SusC_RagA_signa"/>
    <property type="match status" value="1"/>
</dbReference>
<evidence type="ECO:0000256" key="8">
    <source>
        <dbReference type="ARBA" id="ARBA00023077"/>
    </source>
</evidence>
<comment type="caution">
    <text evidence="13">The sequence shown here is derived from an EMBL/GenBank/DDBJ whole genome shotgun (WGS) entry which is preliminary data.</text>
</comment>
<dbReference type="SUPFAM" id="SSF49464">
    <property type="entry name" value="Carboxypeptidase regulatory domain-like"/>
    <property type="match status" value="1"/>
</dbReference>
<keyword evidence="7" id="KW-0406">Ion transport</keyword>
<dbReference type="PROSITE" id="PS52016">
    <property type="entry name" value="TONB_DEPENDENT_REC_3"/>
    <property type="match status" value="1"/>
</dbReference>
<reference evidence="14" key="1">
    <citation type="journal article" date="2019" name="Int. J. Syst. Evol. Microbiol.">
        <title>The Global Catalogue of Microorganisms (GCM) 10K type strain sequencing project: providing services to taxonomists for standard genome sequencing and annotation.</title>
        <authorList>
            <consortium name="The Broad Institute Genomics Platform"/>
            <consortium name="The Broad Institute Genome Sequencing Center for Infectious Disease"/>
            <person name="Wu L."/>
            <person name="Ma J."/>
        </authorList>
    </citation>
    <scope>NUCLEOTIDE SEQUENCE [LARGE SCALE GENOMIC DNA]</scope>
    <source>
        <strain evidence="14">CGMCC 1.15111</strain>
    </source>
</reference>
<dbReference type="InterPro" id="IPR012910">
    <property type="entry name" value="Plug_dom"/>
</dbReference>
<dbReference type="InterPro" id="IPR008969">
    <property type="entry name" value="CarboxyPept-like_regulatory"/>
</dbReference>
<keyword evidence="9 11" id="KW-0472">Membrane</keyword>
<name>A0ABQ3I5T7_9BACT</name>
<dbReference type="Proteomes" id="UP000658258">
    <property type="component" value="Unassembled WGS sequence"/>
</dbReference>
<dbReference type="InterPro" id="IPR039426">
    <property type="entry name" value="TonB-dep_rcpt-like"/>
</dbReference>
<gene>
    <name evidence="13" type="ORF">GCM10011340_14700</name>
</gene>
<protein>
    <submittedName>
        <fullName evidence="13">SusC/RagA family TonB-linked outer membrane protein</fullName>
    </submittedName>
</protein>
<dbReference type="Gene3D" id="2.60.40.1120">
    <property type="entry name" value="Carboxypeptidase-like, regulatory domain"/>
    <property type="match status" value="1"/>
</dbReference>
<keyword evidence="14" id="KW-1185">Reference proteome</keyword>
<dbReference type="NCBIfam" id="TIGR04056">
    <property type="entry name" value="OMP_RagA_SusC"/>
    <property type="match status" value="1"/>
</dbReference>
<dbReference type="RefSeq" id="WP_189629585.1">
    <property type="nucleotide sequence ID" value="NZ_BNAG01000002.1"/>
</dbReference>
<dbReference type="Pfam" id="PF07715">
    <property type="entry name" value="Plug"/>
    <property type="match status" value="1"/>
</dbReference>
<evidence type="ECO:0000256" key="11">
    <source>
        <dbReference type="PROSITE-ProRule" id="PRU01360"/>
    </source>
</evidence>
<dbReference type="Gene3D" id="2.170.130.10">
    <property type="entry name" value="TonB-dependent receptor, plug domain"/>
    <property type="match status" value="1"/>
</dbReference>
<dbReference type="InterPro" id="IPR036942">
    <property type="entry name" value="Beta-barrel_TonB_sf"/>
</dbReference>
<evidence type="ECO:0000256" key="9">
    <source>
        <dbReference type="ARBA" id="ARBA00023136"/>
    </source>
</evidence>
<dbReference type="InterPro" id="IPR037066">
    <property type="entry name" value="Plug_dom_sf"/>
</dbReference>
<comment type="subcellular location">
    <subcellularLocation>
        <location evidence="1 11">Cell outer membrane</location>
        <topology evidence="1 11">Multi-pass membrane protein</topology>
    </subcellularLocation>
</comment>
<accession>A0ABQ3I5T7</accession>
<dbReference type="InterPro" id="IPR023996">
    <property type="entry name" value="TonB-dep_OMP_SusC/RagA"/>
</dbReference>
<evidence type="ECO:0000256" key="1">
    <source>
        <dbReference type="ARBA" id="ARBA00004571"/>
    </source>
</evidence>
<evidence type="ECO:0000256" key="6">
    <source>
        <dbReference type="ARBA" id="ARBA00023004"/>
    </source>
</evidence>
<evidence type="ECO:0000256" key="4">
    <source>
        <dbReference type="ARBA" id="ARBA00022496"/>
    </source>
</evidence>
<dbReference type="EMBL" id="BNAG01000002">
    <property type="protein sequence ID" value="GHE60854.1"/>
    <property type="molecule type" value="Genomic_DNA"/>
</dbReference>
<dbReference type="Pfam" id="PF13715">
    <property type="entry name" value="CarbopepD_reg_2"/>
    <property type="match status" value="1"/>
</dbReference>